<evidence type="ECO:0000313" key="2">
    <source>
        <dbReference type="Proteomes" id="UP001057402"/>
    </source>
</evidence>
<protein>
    <submittedName>
        <fullName evidence="1">Uncharacterized protein</fullName>
    </submittedName>
</protein>
<sequence>MEGPLDRMTTTESIRSLVDSDRTSEYSYAAIQKVEEISRVAWCKTVFYRRLNLFGKKASQRISSKKTRNARTSPLSMVLPMWTCLSTQYSRVAYVSVSLWRNVIEERISLSFLVENEAFEFEGVCPD</sequence>
<proteinExistence type="predicted"/>
<name>A0ACB9L0N4_9MYRT</name>
<gene>
    <name evidence="1" type="ORF">MLD38_038777</name>
</gene>
<evidence type="ECO:0000313" key="1">
    <source>
        <dbReference type="EMBL" id="KAI4303108.1"/>
    </source>
</evidence>
<accession>A0ACB9L0N4</accession>
<keyword evidence="2" id="KW-1185">Reference proteome</keyword>
<dbReference type="EMBL" id="CM042891">
    <property type="protein sequence ID" value="KAI4303108.1"/>
    <property type="molecule type" value="Genomic_DNA"/>
</dbReference>
<comment type="caution">
    <text evidence="1">The sequence shown here is derived from an EMBL/GenBank/DDBJ whole genome shotgun (WGS) entry which is preliminary data.</text>
</comment>
<reference evidence="2" key="1">
    <citation type="journal article" date="2023" name="Front. Plant Sci.">
        <title>Chromosomal-level genome assembly of Melastoma candidum provides insights into trichome evolution.</title>
        <authorList>
            <person name="Zhong Y."/>
            <person name="Wu W."/>
            <person name="Sun C."/>
            <person name="Zou P."/>
            <person name="Liu Y."/>
            <person name="Dai S."/>
            <person name="Zhou R."/>
        </authorList>
    </citation>
    <scope>NUCLEOTIDE SEQUENCE [LARGE SCALE GENOMIC DNA]</scope>
</reference>
<dbReference type="Proteomes" id="UP001057402">
    <property type="component" value="Chromosome 12"/>
</dbReference>
<organism evidence="1 2">
    <name type="scientific">Melastoma candidum</name>
    <dbReference type="NCBI Taxonomy" id="119954"/>
    <lineage>
        <taxon>Eukaryota</taxon>
        <taxon>Viridiplantae</taxon>
        <taxon>Streptophyta</taxon>
        <taxon>Embryophyta</taxon>
        <taxon>Tracheophyta</taxon>
        <taxon>Spermatophyta</taxon>
        <taxon>Magnoliopsida</taxon>
        <taxon>eudicotyledons</taxon>
        <taxon>Gunneridae</taxon>
        <taxon>Pentapetalae</taxon>
        <taxon>rosids</taxon>
        <taxon>malvids</taxon>
        <taxon>Myrtales</taxon>
        <taxon>Melastomataceae</taxon>
        <taxon>Melastomatoideae</taxon>
        <taxon>Melastomateae</taxon>
        <taxon>Melastoma</taxon>
    </lineage>
</organism>